<protein>
    <submittedName>
        <fullName evidence="9">PTS sugar transporter subunit IIB</fullName>
    </submittedName>
</protein>
<evidence type="ECO:0000259" key="8">
    <source>
        <dbReference type="PROSITE" id="PS51101"/>
    </source>
</evidence>
<evidence type="ECO:0000256" key="7">
    <source>
        <dbReference type="ARBA" id="ARBA00022777"/>
    </source>
</evidence>
<proteinExistence type="predicted"/>
<evidence type="ECO:0000256" key="6">
    <source>
        <dbReference type="ARBA" id="ARBA00022683"/>
    </source>
</evidence>
<evidence type="ECO:0000256" key="4">
    <source>
        <dbReference type="ARBA" id="ARBA00022597"/>
    </source>
</evidence>
<keyword evidence="2" id="KW-0813">Transport</keyword>
<keyword evidence="5" id="KW-0808">Transferase</keyword>
<keyword evidence="10" id="KW-1185">Reference proteome</keyword>
<comment type="subcellular location">
    <subcellularLocation>
        <location evidence="1">Cytoplasm</location>
    </subcellularLocation>
</comment>
<gene>
    <name evidence="9" type="ORF">L9S41_13770</name>
</gene>
<evidence type="ECO:0000256" key="2">
    <source>
        <dbReference type="ARBA" id="ARBA00022448"/>
    </source>
</evidence>
<reference evidence="9" key="1">
    <citation type="journal article" date="2022" name="Environ. Microbiol.">
        <title>Geoalkalibacter halelectricus SAP #1 sp. nov. possessing extracellular electron transfer and mineral#reducing capabilities from a haloalkaline environment.</title>
        <authorList>
            <person name="Yadav S."/>
            <person name="Singh R."/>
            <person name="Sundharam S.S."/>
            <person name="Chaudhary S."/>
            <person name="Krishnamurthi S."/>
            <person name="Patil S.A."/>
        </authorList>
    </citation>
    <scope>NUCLEOTIDE SEQUENCE</scope>
    <source>
        <strain evidence="9">SAP-1</strain>
    </source>
</reference>
<evidence type="ECO:0000256" key="3">
    <source>
        <dbReference type="ARBA" id="ARBA00022490"/>
    </source>
</evidence>
<organism evidence="9 10">
    <name type="scientific">Geoalkalibacter halelectricus</name>
    <dbReference type="NCBI Taxonomy" id="2847045"/>
    <lineage>
        <taxon>Bacteria</taxon>
        <taxon>Pseudomonadati</taxon>
        <taxon>Thermodesulfobacteriota</taxon>
        <taxon>Desulfuromonadia</taxon>
        <taxon>Desulfuromonadales</taxon>
        <taxon>Geoalkalibacteraceae</taxon>
        <taxon>Geoalkalibacter</taxon>
    </lineage>
</organism>
<evidence type="ECO:0000256" key="1">
    <source>
        <dbReference type="ARBA" id="ARBA00004496"/>
    </source>
</evidence>
<keyword evidence="3" id="KW-0963">Cytoplasm</keyword>
<name>A0ABY5ZI32_9BACT</name>
<dbReference type="PROSITE" id="PS51101">
    <property type="entry name" value="PTS_EIIB_TYPE_4"/>
    <property type="match status" value="1"/>
</dbReference>
<keyword evidence="7" id="KW-0418">Kinase</keyword>
<dbReference type="EMBL" id="CP092109">
    <property type="protein sequence ID" value="UWZ78738.1"/>
    <property type="molecule type" value="Genomic_DNA"/>
</dbReference>
<accession>A0ABY5ZI32</accession>
<dbReference type="Gene3D" id="3.40.35.10">
    <property type="entry name" value="Phosphotransferase system, sorbose subfamily IIB component"/>
    <property type="match status" value="1"/>
</dbReference>
<dbReference type="Proteomes" id="UP001060414">
    <property type="component" value="Chromosome"/>
</dbReference>
<evidence type="ECO:0000313" key="10">
    <source>
        <dbReference type="Proteomes" id="UP001060414"/>
    </source>
</evidence>
<evidence type="ECO:0000256" key="5">
    <source>
        <dbReference type="ARBA" id="ARBA00022679"/>
    </source>
</evidence>
<evidence type="ECO:0000313" key="9">
    <source>
        <dbReference type="EMBL" id="UWZ78738.1"/>
    </source>
</evidence>
<dbReference type="InterPro" id="IPR036667">
    <property type="entry name" value="PTS_IIB_sorbose-sp_sf"/>
</dbReference>
<dbReference type="SUPFAM" id="SSF52728">
    <property type="entry name" value="PTS IIb component"/>
    <property type="match status" value="1"/>
</dbReference>
<keyword evidence="4 9" id="KW-0762">Sugar transport</keyword>
<feature type="domain" description="PTS EIIB type-4" evidence="8">
    <location>
        <begin position="1"/>
        <end position="162"/>
    </location>
</feature>
<keyword evidence="6" id="KW-0598">Phosphotransferase system</keyword>
<sequence>MGIVLARIDNRLIHGQVLEAWIPFTHANCIVVANDELAGPSLRRAMMESSVPRSIKVIIAGVDEACRRLDELKPAASKVLVLFATSEDALRAFRRGLVFKELNLGNMHEGQGKYQLSCTIHLDEADVKNLLQLESAGVEIVSRCVPADRGQHWRKLIRSMPE</sequence>
<dbReference type="Pfam" id="PF03830">
    <property type="entry name" value="PTSIIB_sorb"/>
    <property type="match status" value="1"/>
</dbReference>
<dbReference type="InterPro" id="IPR004720">
    <property type="entry name" value="PTS_IIB_sorbose-sp"/>
</dbReference>
<dbReference type="RefSeq" id="WP_260747096.1">
    <property type="nucleotide sequence ID" value="NZ_CP092109.1"/>
</dbReference>